<evidence type="ECO:0000313" key="2">
    <source>
        <dbReference type="EMBL" id="RDI55382.1"/>
    </source>
</evidence>
<evidence type="ECO:0000313" key="3">
    <source>
        <dbReference type="Proteomes" id="UP000255355"/>
    </source>
</evidence>
<name>A0A370HEE3_9NOCA</name>
<keyword evidence="3" id="KW-1185">Reference proteome</keyword>
<evidence type="ECO:0000259" key="1">
    <source>
        <dbReference type="Pfam" id="PF14534"/>
    </source>
</evidence>
<accession>A0A370HEE3</accession>
<dbReference type="Gene3D" id="3.10.450.50">
    <property type="match status" value="1"/>
</dbReference>
<dbReference type="InterPro" id="IPR027843">
    <property type="entry name" value="DUF4440"/>
</dbReference>
<dbReference type="AlphaFoldDB" id="A0A370HEE3"/>
<comment type="caution">
    <text evidence="2">The sequence shown here is derived from an EMBL/GenBank/DDBJ whole genome shotgun (WGS) entry which is preliminary data.</text>
</comment>
<dbReference type="GO" id="GO:0016853">
    <property type="term" value="F:isomerase activity"/>
    <property type="evidence" value="ECO:0007669"/>
    <property type="project" value="UniProtKB-KW"/>
</dbReference>
<proteinExistence type="predicted"/>
<dbReference type="RefSeq" id="WP_068017636.1">
    <property type="nucleotide sequence ID" value="NZ_QQAZ01000001.1"/>
</dbReference>
<dbReference type="Proteomes" id="UP000255355">
    <property type="component" value="Unassembled WGS sequence"/>
</dbReference>
<keyword evidence="2" id="KW-0413">Isomerase</keyword>
<dbReference type="STRING" id="1210089.GCA_001613165_02230"/>
<feature type="domain" description="DUF4440" evidence="1">
    <location>
        <begin position="10"/>
        <end position="116"/>
    </location>
</feature>
<dbReference type="EMBL" id="QQAZ01000001">
    <property type="protein sequence ID" value="RDI55382.1"/>
    <property type="molecule type" value="Genomic_DNA"/>
</dbReference>
<protein>
    <submittedName>
        <fullName evidence="2">Ketosteroid isomerase-like protein</fullName>
    </submittedName>
</protein>
<reference evidence="2 3" key="1">
    <citation type="submission" date="2018-07" db="EMBL/GenBank/DDBJ databases">
        <title>Genomic Encyclopedia of Type Strains, Phase IV (KMG-IV): sequencing the most valuable type-strain genomes for metagenomic binning, comparative biology and taxonomic classification.</title>
        <authorList>
            <person name="Goeker M."/>
        </authorList>
    </citation>
    <scope>NUCLEOTIDE SEQUENCE [LARGE SCALE GENOMIC DNA]</scope>
    <source>
        <strain evidence="2 3">DSM 44952</strain>
    </source>
</reference>
<dbReference type="SUPFAM" id="SSF54427">
    <property type="entry name" value="NTF2-like"/>
    <property type="match status" value="1"/>
</dbReference>
<gene>
    <name evidence="2" type="ORF">DFR68_101215</name>
</gene>
<sequence length="127" mass="13853">MGDDVSTAEVRKVALDWAAAMIANDAGRIGAFMAEDWVMVSATGIATREQFLALVESGALTHSAMAEATEPRIRIYGDFAVYTARVTNTAHYRGDRFDADEWTTDVFAHRDGRWRCVTSHITAAAPG</sequence>
<dbReference type="InterPro" id="IPR032710">
    <property type="entry name" value="NTF2-like_dom_sf"/>
</dbReference>
<organism evidence="2 3">
    <name type="scientific">Nocardia mexicana</name>
    <dbReference type="NCBI Taxonomy" id="279262"/>
    <lineage>
        <taxon>Bacteria</taxon>
        <taxon>Bacillati</taxon>
        <taxon>Actinomycetota</taxon>
        <taxon>Actinomycetes</taxon>
        <taxon>Mycobacteriales</taxon>
        <taxon>Nocardiaceae</taxon>
        <taxon>Nocardia</taxon>
    </lineage>
</organism>
<dbReference type="Pfam" id="PF14534">
    <property type="entry name" value="DUF4440"/>
    <property type="match status" value="1"/>
</dbReference>
<dbReference type="OrthoDB" id="8114763at2"/>